<dbReference type="RefSeq" id="WP_055298559.1">
    <property type="nucleotide sequence ID" value="NZ_CZAP01000001.1"/>
</dbReference>
<name>A0A174JA27_BACT4</name>
<sequence>MEERAIDRLRKFARYARDKGVVKGENSFEAYCELSNRYIYNSIRNGKGAIGTDIIVRIVDKFPELNVKWLCTGKGNMIETDIDANVNYKAAYEGAMMQIEALHKIIEENKRR</sequence>
<evidence type="ECO:0000313" key="2">
    <source>
        <dbReference type="Proteomes" id="UP000095576"/>
    </source>
</evidence>
<dbReference type="AlphaFoldDB" id="A0A174JA27"/>
<dbReference type="EMBL" id="CZAP01000001">
    <property type="protein sequence ID" value="CUO93990.1"/>
    <property type="molecule type" value="Genomic_DNA"/>
</dbReference>
<protein>
    <recommendedName>
        <fullName evidence="3">XRE family transcriptional regulator</fullName>
    </recommendedName>
</protein>
<reference evidence="1 2" key="1">
    <citation type="submission" date="2015-09" db="EMBL/GenBank/DDBJ databases">
        <authorList>
            <consortium name="Pathogen Informatics"/>
        </authorList>
    </citation>
    <scope>NUCLEOTIDE SEQUENCE [LARGE SCALE GENOMIC DNA]</scope>
    <source>
        <strain evidence="1 2">2789STDY5834899</strain>
    </source>
</reference>
<organism evidence="1 2">
    <name type="scientific">Bacteroides thetaiotaomicron</name>
    <dbReference type="NCBI Taxonomy" id="818"/>
    <lineage>
        <taxon>Bacteria</taxon>
        <taxon>Pseudomonadati</taxon>
        <taxon>Bacteroidota</taxon>
        <taxon>Bacteroidia</taxon>
        <taxon>Bacteroidales</taxon>
        <taxon>Bacteroidaceae</taxon>
        <taxon>Bacteroides</taxon>
    </lineage>
</organism>
<proteinExistence type="predicted"/>
<dbReference type="Proteomes" id="UP000095576">
    <property type="component" value="Unassembled WGS sequence"/>
</dbReference>
<gene>
    <name evidence="1" type="ORF">ERS852511_00678</name>
</gene>
<evidence type="ECO:0000313" key="1">
    <source>
        <dbReference type="EMBL" id="CUO93990.1"/>
    </source>
</evidence>
<accession>A0A174JA27</accession>
<evidence type="ECO:0008006" key="3">
    <source>
        <dbReference type="Google" id="ProtNLM"/>
    </source>
</evidence>